<dbReference type="CDD" id="cd00082">
    <property type="entry name" value="HisKA"/>
    <property type="match status" value="1"/>
</dbReference>
<name>A0A8J7HA54_9FIRM</name>
<dbReference type="Proteomes" id="UP000623269">
    <property type="component" value="Unassembled WGS sequence"/>
</dbReference>
<keyword evidence="9" id="KW-0902">Two-component regulatory system</keyword>
<evidence type="ECO:0000256" key="2">
    <source>
        <dbReference type="ARBA" id="ARBA00004370"/>
    </source>
</evidence>
<dbReference type="EMBL" id="JAEAGR010000001">
    <property type="protein sequence ID" value="MBH1939626.1"/>
    <property type="molecule type" value="Genomic_DNA"/>
</dbReference>
<dbReference type="InterPro" id="IPR003661">
    <property type="entry name" value="HisK_dim/P_dom"/>
</dbReference>
<sequence length="409" mass="45098">MRRIPLKLRITILCGIILIAVATFLTIVSVQNADNTYTDQFVMKFGDQFSINFDGQNTTFGGKSGEKINDVLDFAKQFIPSEELNDILSVTPHKEAESTGNIFKEAGRKFTLQSILVAVVLVIIGLILIYLITGQALKPVSKLSDTVKRINENNLYEKIEEPVAKDEIASLTTAYNQMLDRLSTSFAIQKNFAANAAHELRTPLATTKAGIQVLEMDEEPSIEDYKEAIEIAKESNERLIQIVDNLLILSKETKDSFSDLILLESLFQELDKELTLVAKDKGITLEMINNAGAMKGNRILMYRAIFNLVENGIKYCGKGGKVTLTSFEKDNFITIIVADNGPGIPAESIDHIFEPFYRVDKSRSKAIGGSGLGLSIVKGIIDKHNGKISVNSKTGEGTIFTIEFESAST</sequence>
<comment type="caution">
    <text evidence="14">The sequence shown here is derived from an EMBL/GenBank/DDBJ whole genome shotgun (WGS) entry which is preliminary data.</text>
</comment>
<dbReference type="InterPro" id="IPR003594">
    <property type="entry name" value="HATPase_dom"/>
</dbReference>
<dbReference type="GO" id="GO:0005886">
    <property type="term" value="C:plasma membrane"/>
    <property type="evidence" value="ECO:0007669"/>
    <property type="project" value="TreeGrafter"/>
</dbReference>
<keyword evidence="6 11" id="KW-0812">Transmembrane</keyword>
<evidence type="ECO:0000256" key="9">
    <source>
        <dbReference type="ARBA" id="ARBA00023012"/>
    </source>
</evidence>
<keyword evidence="8 11" id="KW-1133">Transmembrane helix</keyword>
<evidence type="ECO:0000259" key="12">
    <source>
        <dbReference type="PROSITE" id="PS50109"/>
    </source>
</evidence>
<evidence type="ECO:0000256" key="7">
    <source>
        <dbReference type="ARBA" id="ARBA00022777"/>
    </source>
</evidence>
<feature type="domain" description="HAMP" evidence="13">
    <location>
        <begin position="134"/>
        <end position="187"/>
    </location>
</feature>
<dbReference type="Gene3D" id="1.10.287.130">
    <property type="match status" value="1"/>
</dbReference>
<evidence type="ECO:0000256" key="11">
    <source>
        <dbReference type="SAM" id="Phobius"/>
    </source>
</evidence>
<evidence type="ECO:0000256" key="1">
    <source>
        <dbReference type="ARBA" id="ARBA00000085"/>
    </source>
</evidence>
<dbReference type="CDD" id="cd06225">
    <property type="entry name" value="HAMP"/>
    <property type="match status" value="1"/>
</dbReference>
<dbReference type="SMART" id="SM00304">
    <property type="entry name" value="HAMP"/>
    <property type="match status" value="1"/>
</dbReference>
<dbReference type="PANTHER" id="PTHR45436:SF5">
    <property type="entry name" value="SENSOR HISTIDINE KINASE TRCS"/>
    <property type="match status" value="1"/>
</dbReference>
<dbReference type="SUPFAM" id="SSF47384">
    <property type="entry name" value="Homodimeric domain of signal transducing histidine kinase"/>
    <property type="match status" value="1"/>
</dbReference>
<dbReference type="Gene3D" id="3.30.565.10">
    <property type="entry name" value="Histidine kinase-like ATPase, C-terminal domain"/>
    <property type="match status" value="1"/>
</dbReference>
<evidence type="ECO:0000256" key="8">
    <source>
        <dbReference type="ARBA" id="ARBA00022989"/>
    </source>
</evidence>
<evidence type="ECO:0000259" key="13">
    <source>
        <dbReference type="PROSITE" id="PS50885"/>
    </source>
</evidence>
<evidence type="ECO:0000256" key="4">
    <source>
        <dbReference type="ARBA" id="ARBA00022553"/>
    </source>
</evidence>
<dbReference type="PANTHER" id="PTHR45436">
    <property type="entry name" value="SENSOR HISTIDINE KINASE YKOH"/>
    <property type="match status" value="1"/>
</dbReference>
<comment type="catalytic activity">
    <reaction evidence="1">
        <text>ATP + protein L-histidine = ADP + protein N-phospho-L-histidine.</text>
        <dbReference type="EC" id="2.7.13.3"/>
    </reaction>
</comment>
<dbReference type="EC" id="2.7.13.3" evidence="3"/>
<accession>A0A8J7HA54</accession>
<dbReference type="Pfam" id="PF02518">
    <property type="entry name" value="HATPase_c"/>
    <property type="match status" value="1"/>
</dbReference>
<keyword evidence="10 11" id="KW-0472">Membrane</keyword>
<dbReference type="PROSITE" id="PS50885">
    <property type="entry name" value="HAMP"/>
    <property type="match status" value="1"/>
</dbReference>
<dbReference type="InterPro" id="IPR050428">
    <property type="entry name" value="TCS_sensor_his_kinase"/>
</dbReference>
<proteinExistence type="predicted"/>
<keyword evidence="5" id="KW-0808">Transferase</keyword>
<dbReference type="InterPro" id="IPR005467">
    <property type="entry name" value="His_kinase_dom"/>
</dbReference>
<dbReference type="SUPFAM" id="SSF158472">
    <property type="entry name" value="HAMP domain-like"/>
    <property type="match status" value="1"/>
</dbReference>
<keyword evidence="7 14" id="KW-0418">Kinase</keyword>
<dbReference type="GO" id="GO:0000155">
    <property type="term" value="F:phosphorelay sensor kinase activity"/>
    <property type="evidence" value="ECO:0007669"/>
    <property type="project" value="InterPro"/>
</dbReference>
<dbReference type="Pfam" id="PF00672">
    <property type="entry name" value="HAMP"/>
    <property type="match status" value="1"/>
</dbReference>
<dbReference type="FunFam" id="3.30.565.10:FF:000006">
    <property type="entry name" value="Sensor histidine kinase WalK"/>
    <property type="match status" value="1"/>
</dbReference>
<keyword evidence="4" id="KW-0597">Phosphoprotein</keyword>
<evidence type="ECO:0000313" key="15">
    <source>
        <dbReference type="Proteomes" id="UP000623269"/>
    </source>
</evidence>
<dbReference type="CDD" id="cd00075">
    <property type="entry name" value="HATPase"/>
    <property type="match status" value="1"/>
</dbReference>
<dbReference type="PROSITE" id="PS50109">
    <property type="entry name" value="HIS_KIN"/>
    <property type="match status" value="1"/>
</dbReference>
<dbReference type="Gene3D" id="6.10.340.10">
    <property type="match status" value="1"/>
</dbReference>
<gene>
    <name evidence="14" type="ORF">I5677_01805</name>
</gene>
<dbReference type="RefSeq" id="WP_197659834.1">
    <property type="nucleotide sequence ID" value="NZ_JAEAGR010000001.1"/>
</dbReference>
<feature type="domain" description="Histidine kinase" evidence="12">
    <location>
        <begin position="195"/>
        <end position="408"/>
    </location>
</feature>
<evidence type="ECO:0000313" key="14">
    <source>
        <dbReference type="EMBL" id="MBH1939626.1"/>
    </source>
</evidence>
<reference evidence="14" key="1">
    <citation type="submission" date="2020-12" db="EMBL/GenBank/DDBJ databases">
        <title>M. sibirica DSM 26468T genome.</title>
        <authorList>
            <person name="Thieme N."/>
            <person name="Rettenmaier R."/>
            <person name="Zverlov V."/>
            <person name="Liebl W."/>
        </authorList>
    </citation>
    <scope>NUCLEOTIDE SEQUENCE</scope>
    <source>
        <strain evidence="14">DSM 26468</strain>
    </source>
</reference>
<dbReference type="InterPro" id="IPR036890">
    <property type="entry name" value="HATPase_C_sf"/>
</dbReference>
<dbReference type="SUPFAM" id="SSF55874">
    <property type="entry name" value="ATPase domain of HSP90 chaperone/DNA topoisomerase II/histidine kinase"/>
    <property type="match status" value="1"/>
</dbReference>
<dbReference type="AlphaFoldDB" id="A0A8J7HA54"/>
<feature type="transmembrane region" description="Helical" evidence="11">
    <location>
        <begin position="12"/>
        <end position="30"/>
    </location>
</feature>
<keyword evidence="15" id="KW-1185">Reference proteome</keyword>
<dbReference type="Pfam" id="PF00512">
    <property type="entry name" value="HisKA"/>
    <property type="match status" value="1"/>
</dbReference>
<evidence type="ECO:0000256" key="3">
    <source>
        <dbReference type="ARBA" id="ARBA00012438"/>
    </source>
</evidence>
<evidence type="ECO:0000256" key="5">
    <source>
        <dbReference type="ARBA" id="ARBA00022679"/>
    </source>
</evidence>
<dbReference type="InterPro" id="IPR003660">
    <property type="entry name" value="HAMP_dom"/>
</dbReference>
<dbReference type="PRINTS" id="PR00344">
    <property type="entry name" value="BCTRLSENSOR"/>
</dbReference>
<protein>
    <recommendedName>
        <fullName evidence="3">histidine kinase</fullName>
        <ecNumber evidence="3">2.7.13.3</ecNumber>
    </recommendedName>
</protein>
<organism evidence="14 15">
    <name type="scientific">Mobilitalea sibirica</name>
    <dbReference type="NCBI Taxonomy" id="1462919"/>
    <lineage>
        <taxon>Bacteria</taxon>
        <taxon>Bacillati</taxon>
        <taxon>Bacillota</taxon>
        <taxon>Clostridia</taxon>
        <taxon>Lachnospirales</taxon>
        <taxon>Lachnospiraceae</taxon>
        <taxon>Mobilitalea</taxon>
    </lineage>
</organism>
<dbReference type="InterPro" id="IPR004358">
    <property type="entry name" value="Sig_transdc_His_kin-like_C"/>
</dbReference>
<comment type="subcellular location">
    <subcellularLocation>
        <location evidence="2">Membrane</location>
    </subcellularLocation>
</comment>
<evidence type="ECO:0000256" key="6">
    <source>
        <dbReference type="ARBA" id="ARBA00022692"/>
    </source>
</evidence>
<dbReference type="SMART" id="SM00387">
    <property type="entry name" value="HATPase_c"/>
    <property type="match status" value="1"/>
</dbReference>
<evidence type="ECO:0000256" key="10">
    <source>
        <dbReference type="ARBA" id="ARBA00023136"/>
    </source>
</evidence>
<feature type="transmembrane region" description="Helical" evidence="11">
    <location>
        <begin position="110"/>
        <end position="132"/>
    </location>
</feature>
<dbReference type="InterPro" id="IPR036097">
    <property type="entry name" value="HisK_dim/P_sf"/>
</dbReference>
<dbReference type="SMART" id="SM00388">
    <property type="entry name" value="HisKA"/>
    <property type="match status" value="1"/>
</dbReference>